<protein>
    <recommendedName>
        <fullName evidence="7">Major facilitator superfamily (MFS) profile domain-containing protein</fullName>
    </recommendedName>
</protein>
<dbReference type="PANTHER" id="PTHR23502">
    <property type="entry name" value="MAJOR FACILITATOR SUPERFAMILY"/>
    <property type="match status" value="1"/>
</dbReference>
<dbReference type="PANTHER" id="PTHR23502:SF51">
    <property type="entry name" value="QUINIDINE RESISTANCE PROTEIN 1-RELATED"/>
    <property type="match status" value="1"/>
</dbReference>
<comment type="subcellular location">
    <subcellularLocation>
        <location evidence="1">Membrane</location>
        <topology evidence="1">Multi-pass membrane protein</topology>
    </subcellularLocation>
</comment>
<dbReference type="HOGENOM" id="CLU_2401327_0_0_1"/>
<dbReference type="Gene3D" id="1.20.1720.10">
    <property type="entry name" value="Multidrug resistance protein D"/>
    <property type="match status" value="1"/>
</dbReference>
<keyword evidence="10" id="KW-1185">Reference proteome</keyword>
<keyword evidence="5 6" id="KW-0472">Membrane</keyword>
<dbReference type="SUPFAM" id="SSF103473">
    <property type="entry name" value="MFS general substrate transporter"/>
    <property type="match status" value="1"/>
</dbReference>
<dbReference type="EMBL" id="AEIJ01000213">
    <property type="status" value="NOT_ANNOTATED_CDS"/>
    <property type="molecule type" value="Genomic_DNA"/>
</dbReference>
<dbReference type="InterPro" id="IPR011701">
    <property type="entry name" value="MFS"/>
</dbReference>
<dbReference type="GO" id="GO:0022857">
    <property type="term" value="F:transmembrane transporter activity"/>
    <property type="evidence" value="ECO:0007669"/>
    <property type="project" value="InterPro"/>
</dbReference>
<dbReference type="InterPro" id="IPR036259">
    <property type="entry name" value="MFS_trans_sf"/>
</dbReference>
<keyword evidence="3 6" id="KW-0812">Transmembrane</keyword>
<organism evidence="8">
    <name type="scientific">Microbotryum lychnidis-dioicae (strain p1A1 Lamole / MvSl-1064)</name>
    <name type="common">Anther smut fungus</name>
    <dbReference type="NCBI Taxonomy" id="683840"/>
    <lineage>
        <taxon>Eukaryota</taxon>
        <taxon>Fungi</taxon>
        <taxon>Dikarya</taxon>
        <taxon>Basidiomycota</taxon>
        <taxon>Pucciniomycotina</taxon>
        <taxon>Microbotryomycetes</taxon>
        <taxon>Microbotryales</taxon>
        <taxon>Microbotryaceae</taxon>
        <taxon>Microbotryum</taxon>
    </lineage>
</organism>
<evidence type="ECO:0000313" key="9">
    <source>
        <dbReference type="EnsemblFungi" id="MVLG_02068T0"/>
    </source>
</evidence>
<evidence type="ECO:0000256" key="6">
    <source>
        <dbReference type="SAM" id="Phobius"/>
    </source>
</evidence>
<dbReference type="PROSITE" id="PS50850">
    <property type="entry name" value="MFS"/>
    <property type="match status" value="1"/>
</dbReference>
<dbReference type="InterPro" id="IPR020846">
    <property type="entry name" value="MFS_dom"/>
</dbReference>
<keyword evidence="2" id="KW-0813">Transport</keyword>
<feature type="domain" description="Major facilitator superfamily (MFS) profile" evidence="7">
    <location>
        <begin position="1"/>
        <end position="93"/>
    </location>
</feature>
<proteinExistence type="predicted"/>
<evidence type="ECO:0000256" key="3">
    <source>
        <dbReference type="ARBA" id="ARBA00022692"/>
    </source>
</evidence>
<evidence type="ECO:0000259" key="7">
    <source>
        <dbReference type="PROSITE" id="PS50850"/>
    </source>
</evidence>
<evidence type="ECO:0000256" key="4">
    <source>
        <dbReference type="ARBA" id="ARBA00022989"/>
    </source>
</evidence>
<dbReference type="GO" id="GO:0005886">
    <property type="term" value="C:plasma membrane"/>
    <property type="evidence" value="ECO:0007669"/>
    <property type="project" value="TreeGrafter"/>
</dbReference>
<dbReference type="AlphaFoldDB" id="U5H417"/>
<evidence type="ECO:0000256" key="2">
    <source>
        <dbReference type="ARBA" id="ARBA00022448"/>
    </source>
</evidence>
<dbReference type="OMA" id="VYIATTT"/>
<evidence type="ECO:0000313" key="8">
    <source>
        <dbReference type="EMBL" id="KDE07602.1"/>
    </source>
</evidence>
<reference evidence="10" key="1">
    <citation type="submission" date="2010-11" db="EMBL/GenBank/DDBJ databases">
        <title>The genome sequence of Microbotryum violaceum strain p1A1 Lamole.</title>
        <authorList>
            <person name="Cuomo C."/>
            <person name="Perlin M."/>
            <person name="Young S.K."/>
            <person name="Zeng Q."/>
            <person name="Gargeya S."/>
            <person name="Alvarado L."/>
            <person name="Berlin A."/>
            <person name="Chapman S.B."/>
            <person name="Chen Z."/>
            <person name="Freedman E."/>
            <person name="Gellesch M."/>
            <person name="Goldberg J."/>
            <person name="Griggs A."/>
            <person name="Gujja S."/>
            <person name="Heilman E."/>
            <person name="Heiman D."/>
            <person name="Howarth C."/>
            <person name="Mehta T."/>
            <person name="Neiman D."/>
            <person name="Pearson M."/>
            <person name="Roberts A."/>
            <person name="Saif S."/>
            <person name="Shea T."/>
            <person name="Shenoy N."/>
            <person name="Sisk P."/>
            <person name="Stolte C."/>
            <person name="Sykes S."/>
            <person name="White J."/>
            <person name="Yandava C."/>
            <person name="Haas B."/>
            <person name="Nusbaum C."/>
            <person name="Birren B."/>
        </authorList>
    </citation>
    <scope>NUCLEOTIDE SEQUENCE [LARGE SCALE GENOMIC DNA]</scope>
    <source>
        <strain evidence="10">p1A1 Lamole</strain>
    </source>
</reference>
<keyword evidence="4 6" id="KW-1133">Transmembrane helix</keyword>
<reference evidence="8 10" key="3">
    <citation type="journal article" date="2015" name="BMC Genomics">
        <title>Sex and parasites: genomic and transcriptomic analysis of Microbotryum lychnidis-dioicae, the biotrophic and plant-castrating anther smut fungus.</title>
        <authorList>
            <person name="Perlin M.H."/>
            <person name="Amselem J."/>
            <person name="Fontanillas E."/>
            <person name="Toh S.S."/>
            <person name="Chen Z."/>
            <person name="Goldberg J."/>
            <person name="Duplessis S."/>
            <person name="Henrissat B."/>
            <person name="Young S."/>
            <person name="Zeng Q."/>
            <person name="Aguileta G."/>
            <person name="Petit E."/>
            <person name="Badouin H."/>
            <person name="Andrews J."/>
            <person name="Razeeq D."/>
            <person name="Gabaldon T."/>
            <person name="Quesneville H."/>
            <person name="Giraud T."/>
            <person name="Hood M.E."/>
            <person name="Schultz D.J."/>
            <person name="Cuomo C.A."/>
        </authorList>
    </citation>
    <scope>NUCLEOTIDE SEQUENCE [LARGE SCALE GENOMIC DNA]</scope>
    <source>
        <strain evidence="8">P1A1 Lamole</strain>
        <strain evidence="10">p1A1 Lamole</strain>
    </source>
</reference>
<feature type="transmembrane region" description="Helical" evidence="6">
    <location>
        <begin position="33"/>
        <end position="52"/>
    </location>
</feature>
<reference evidence="8" key="2">
    <citation type="submission" date="2010-11" db="EMBL/GenBank/DDBJ databases">
        <authorList>
            <consortium name="The Broad Institute Genome Sequencing Platform"/>
            <person name="Earl A."/>
            <person name="Ward D."/>
            <person name="Feldgarden M."/>
            <person name="Gevers D."/>
            <person name="Butler R."/>
            <person name="Young S.K."/>
            <person name="Zeng Q."/>
            <person name="Gargeya S."/>
            <person name="Fitzgerald M."/>
            <person name="Haas B."/>
            <person name="Abouelleil A."/>
            <person name="Alvarado L."/>
            <person name="Arachchi H.M."/>
            <person name="Berlin A."/>
            <person name="Brown A."/>
            <person name="Chapman S.B."/>
            <person name="Chen Z."/>
            <person name="Dunbar C."/>
            <person name="Freedman E."/>
            <person name="Gearin G."/>
            <person name="Gellesch M."/>
            <person name="Goldberg J."/>
            <person name="Griggs A."/>
            <person name="Gujja S."/>
            <person name="Heilman E."/>
            <person name="Heiman D."/>
            <person name="Howarth C."/>
            <person name="Larson L."/>
            <person name="Lui A."/>
            <person name="MacDonald P.J.P."/>
            <person name="Mehta T."/>
            <person name="Montmayeur A."/>
            <person name="Murphy C."/>
            <person name="Neiman D."/>
            <person name="Pearson M."/>
            <person name="Priest M."/>
            <person name="Roberts A."/>
            <person name="Saif S."/>
            <person name="Shea T."/>
            <person name="Shenoy N."/>
            <person name="Sisk P."/>
            <person name="Stolte C."/>
            <person name="Sykes S."/>
            <person name="White J."/>
            <person name="Yandava C."/>
            <person name="Wortman J."/>
            <person name="Nusbaum C."/>
            <person name="Birren B."/>
        </authorList>
    </citation>
    <scope>NUCLEOTIDE SEQUENCE</scope>
    <source>
        <strain evidence="8">P1A1 Lamole</strain>
    </source>
</reference>
<accession>U5H417</accession>
<gene>
    <name evidence="8" type="ORF">MVLG_02068</name>
</gene>
<evidence type="ECO:0000256" key="1">
    <source>
        <dbReference type="ARBA" id="ARBA00004141"/>
    </source>
</evidence>
<sequence>MFMIFQGLSPTLWAAVGDFMGRRSVYIATTTLYIYSNVGLSFTYHYWLLLLLRCVQSTGSASVVALGSGTIGDLIPPARRGGWMSIYNIFTMI</sequence>
<dbReference type="EMBL" id="GL541657">
    <property type="protein sequence ID" value="KDE07602.1"/>
    <property type="molecule type" value="Genomic_DNA"/>
</dbReference>
<name>U5H417_USTV1</name>
<dbReference type="Proteomes" id="UP000017200">
    <property type="component" value="Unassembled WGS sequence"/>
</dbReference>
<dbReference type="EnsemblFungi" id="MVLG_02068T0">
    <property type="protein sequence ID" value="MVLG_02068T0"/>
    <property type="gene ID" value="MVLG_02068"/>
</dbReference>
<dbReference type="InParanoid" id="U5H417"/>
<dbReference type="OrthoDB" id="440553at2759"/>
<evidence type="ECO:0000313" key="10">
    <source>
        <dbReference type="Proteomes" id="UP000017200"/>
    </source>
</evidence>
<dbReference type="STRING" id="683840.U5H417"/>
<evidence type="ECO:0000256" key="5">
    <source>
        <dbReference type="ARBA" id="ARBA00023136"/>
    </source>
</evidence>
<reference evidence="9" key="4">
    <citation type="submission" date="2015-06" db="UniProtKB">
        <authorList>
            <consortium name="EnsemblFungi"/>
        </authorList>
    </citation>
    <scope>IDENTIFICATION</scope>
</reference>
<dbReference type="Pfam" id="PF07690">
    <property type="entry name" value="MFS_1"/>
    <property type="match status" value="1"/>
</dbReference>